<gene>
    <name evidence="2" type="ORF">LUZ62_015109</name>
</gene>
<name>A0AAV8GA44_9POAL</name>
<evidence type="ECO:0000313" key="3">
    <source>
        <dbReference type="Proteomes" id="UP001140206"/>
    </source>
</evidence>
<dbReference type="Gene3D" id="2.40.10.120">
    <property type="match status" value="1"/>
</dbReference>
<dbReference type="GO" id="GO:0004252">
    <property type="term" value="F:serine-type endopeptidase activity"/>
    <property type="evidence" value="ECO:0007669"/>
    <property type="project" value="InterPro"/>
</dbReference>
<proteinExistence type="inferred from homology"/>
<dbReference type="InterPro" id="IPR009003">
    <property type="entry name" value="Peptidase_S1_PA"/>
</dbReference>
<keyword evidence="3" id="KW-1185">Reference proteome</keyword>
<protein>
    <submittedName>
        <fullName evidence="2">Serine protease HTRA1</fullName>
    </submittedName>
</protein>
<dbReference type="Gene3D" id="2.30.42.10">
    <property type="match status" value="1"/>
</dbReference>
<comment type="similarity">
    <text evidence="1">Belongs to the peptidase S1C family.</text>
</comment>
<dbReference type="Proteomes" id="UP001140206">
    <property type="component" value="Chromosome 1"/>
</dbReference>
<dbReference type="PANTHER" id="PTHR47389">
    <property type="entry name" value="OS09G0436400 PROTEIN"/>
    <property type="match status" value="1"/>
</dbReference>
<sequence length="301" mass="32736">MELDCQSALNLLKVSPSVVSVVVSIGGKIIRCGSGTVIKIDHADNNNSTIATILTSAYVIPDLEHSGAETKVLVYLSDGKKTTAKLVGRDVHYNLALIEITVNQTLQAANLQWLDDTVLIDECSHTEAMSSSKTMKVFPGETIITLCRRYHCGSRAVVSHGSYIMERPKFDCQELLYTTCKIAKDFIGGPVINCNMAVIGVTFYSRGYASFLPINVAIKWWEAIEFNRKLCHPSLGIAVGSLLLWNLESVRDLVYKFPEASKGLVVPSSGAQAAGIVEGDIIVKFDGKVLSSSLEVSYLIT</sequence>
<dbReference type="GO" id="GO:0006508">
    <property type="term" value="P:proteolysis"/>
    <property type="evidence" value="ECO:0007669"/>
    <property type="project" value="UniProtKB-KW"/>
</dbReference>
<keyword evidence="2" id="KW-0645">Protease</keyword>
<evidence type="ECO:0000313" key="2">
    <source>
        <dbReference type="EMBL" id="KAJ4802543.1"/>
    </source>
</evidence>
<dbReference type="InterPro" id="IPR036034">
    <property type="entry name" value="PDZ_sf"/>
</dbReference>
<dbReference type="PANTHER" id="PTHR47389:SF4">
    <property type="entry name" value="OS09G0436400 PROTEIN"/>
    <property type="match status" value="1"/>
</dbReference>
<dbReference type="Pfam" id="PF13365">
    <property type="entry name" value="Trypsin_2"/>
    <property type="match status" value="1"/>
</dbReference>
<organism evidence="2 3">
    <name type="scientific">Rhynchospora pubera</name>
    <dbReference type="NCBI Taxonomy" id="906938"/>
    <lineage>
        <taxon>Eukaryota</taxon>
        <taxon>Viridiplantae</taxon>
        <taxon>Streptophyta</taxon>
        <taxon>Embryophyta</taxon>
        <taxon>Tracheophyta</taxon>
        <taxon>Spermatophyta</taxon>
        <taxon>Magnoliopsida</taxon>
        <taxon>Liliopsida</taxon>
        <taxon>Poales</taxon>
        <taxon>Cyperaceae</taxon>
        <taxon>Cyperoideae</taxon>
        <taxon>Rhynchosporeae</taxon>
        <taxon>Rhynchospora</taxon>
    </lineage>
</organism>
<reference evidence="2" key="1">
    <citation type="submission" date="2022-08" db="EMBL/GenBank/DDBJ databases">
        <authorList>
            <person name="Marques A."/>
        </authorList>
    </citation>
    <scope>NUCLEOTIDE SEQUENCE</scope>
    <source>
        <strain evidence="2">RhyPub2mFocal</strain>
        <tissue evidence="2">Leaves</tissue>
    </source>
</reference>
<keyword evidence="2" id="KW-0378">Hydrolase</keyword>
<dbReference type="PRINTS" id="PR00834">
    <property type="entry name" value="PROTEASES2C"/>
</dbReference>
<accession>A0AAV8GA44</accession>
<dbReference type="SUPFAM" id="SSF50494">
    <property type="entry name" value="Trypsin-like serine proteases"/>
    <property type="match status" value="1"/>
</dbReference>
<dbReference type="InterPro" id="IPR001940">
    <property type="entry name" value="Peptidase_S1C"/>
</dbReference>
<dbReference type="SUPFAM" id="SSF50156">
    <property type="entry name" value="PDZ domain-like"/>
    <property type="match status" value="1"/>
</dbReference>
<dbReference type="AlphaFoldDB" id="A0AAV8GA44"/>
<comment type="caution">
    <text evidence="2">The sequence shown here is derived from an EMBL/GenBank/DDBJ whole genome shotgun (WGS) entry which is preliminary data.</text>
</comment>
<dbReference type="EMBL" id="JAMFTS010000001">
    <property type="protein sequence ID" value="KAJ4802543.1"/>
    <property type="molecule type" value="Genomic_DNA"/>
</dbReference>
<evidence type="ECO:0000256" key="1">
    <source>
        <dbReference type="ARBA" id="ARBA00010541"/>
    </source>
</evidence>